<comment type="subcellular location">
    <subcellularLocation>
        <location evidence="3 19">Cytoplasm</location>
    </subcellularLocation>
</comment>
<dbReference type="Gene3D" id="3.30.43.10">
    <property type="entry name" value="Uridine Diphospho-n-acetylenolpyruvylglucosamine Reductase, domain 2"/>
    <property type="match status" value="1"/>
</dbReference>
<dbReference type="RefSeq" id="WP_263370625.1">
    <property type="nucleotide sequence ID" value="NZ_JAGSYD010000002.1"/>
</dbReference>
<evidence type="ECO:0000256" key="14">
    <source>
        <dbReference type="ARBA" id="ARBA00023002"/>
    </source>
</evidence>
<keyword evidence="10 19" id="KW-0274">FAD</keyword>
<dbReference type="InterPro" id="IPR011601">
    <property type="entry name" value="MurB_C"/>
</dbReference>
<keyword evidence="14 19" id="KW-0560">Oxidoreductase</keyword>
<evidence type="ECO:0000256" key="8">
    <source>
        <dbReference type="ARBA" id="ARBA00022618"/>
    </source>
</evidence>
<dbReference type="InterPro" id="IPR016166">
    <property type="entry name" value="FAD-bd_PCMH"/>
</dbReference>
<dbReference type="InterPro" id="IPR003170">
    <property type="entry name" value="MurB"/>
</dbReference>
<comment type="pathway">
    <text evidence="4 19">Cell wall biogenesis; peptidoglycan biosynthesis.</text>
</comment>
<comment type="similarity">
    <text evidence="19">Belongs to the MurB family.</text>
</comment>
<dbReference type="Gene3D" id="3.30.465.10">
    <property type="match status" value="1"/>
</dbReference>
<evidence type="ECO:0000256" key="16">
    <source>
        <dbReference type="ARBA" id="ARBA00023316"/>
    </source>
</evidence>
<evidence type="ECO:0000256" key="3">
    <source>
        <dbReference type="ARBA" id="ARBA00004496"/>
    </source>
</evidence>
<reference evidence="22" key="1">
    <citation type="journal article" date="2019" name="Int. J. Syst. Evol. Microbiol.">
        <title>The Global Catalogue of Microorganisms (GCM) 10K type strain sequencing project: providing services to taxonomists for standard genome sequencing and annotation.</title>
        <authorList>
            <consortium name="The Broad Institute Genomics Platform"/>
            <consortium name="The Broad Institute Genome Sequencing Center for Infectious Disease"/>
            <person name="Wu L."/>
            <person name="Ma J."/>
        </authorList>
    </citation>
    <scope>NUCLEOTIDE SEQUENCE [LARGE SCALE GENOMIC DNA]</scope>
    <source>
        <strain evidence="22">CGMCC 1.16026</strain>
    </source>
</reference>
<comment type="caution">
    <text evidence="21">The sequence shown here is derived from an EMBL/GenBank/DDBJ whole genome shotgun (WGS) entry which is preliminary data.</text>
</comment>
<evidence type="ECO:0000256" key="10">
    <source>
        <dbReference type="ARBA" id="ARBA00022827"/>
    </source>
</evidence>
<evidence type="ECO:0000313" key="22">
    <source>
        <dbReference type="Proteomes" id="UP001596391"/>
    </source>
</evidence>
<evidence type="ECO:0000256" key="11">
    <source>
        <dbReference type="ARBA" id="ARBA00022857"/>
    </source>
</evidence>
<dbReference type="InterPro" id="IPR016167">
    <property type="entry name" value="FAD-bd_PCMH_sub1"/>
</dbReference>
<feature type="active site" description="Proton donor" evidence="19">
    <location>
        <position position="244"/>
    </location>
</feature>
<evidence type="ECO:0000256" key="7">
    <source>
        <dbReference type="ARBA" id="ARBA00022490"/>
    </source>
</evidence>
<keyword evidence="16 19" id="KW-0961">Cell wall biogenesis/degradation</keyword>
<evidence type="ECO:0000256" key="12">
    <source>
        <dbReference type="ARBA" id="ARBA00022960"/>
    </source>
</evidence>
<evidence type="ECO:0000256" key="5">
    <source>
        <dbReference type="ARBA" id="ARBA00012518"/>
    </source>
</evidence>
<dbReference type="HAMAP" id="MF_00037">
    <property type="entry name" value="MurB"/>
    <property type="match status" value="1"/>
</dbReference>
<dbReference type="PROSITE" id="PS51387">
    <property type="entry name" value="FAD_PCMH"/>
    <property type="match status" value="1"/>
</dbReference>
<organism evidence="21 22">
    <name type="scientific">Granulicella cerasi</name>
    <dbReference type="NCBI Taxonomy" id="741063"/>
    <lineage>
        <taxon>Bacteria</taxon>
        <taxon>Pseudomonadati</taxon>
        <taxon>Acidobacteriota</taxon>
        <taxon>Terriglobia</taxon>
        <taxon>Terriglobales</taxon>
        <taxon>Acidobacteriaceae</taxon>
        <taxon>Granulicella</taxon>
    </lineage>
</organism>
<evidence type="ECO:0000256" key="19">
    <source>
        <dbReference type="HAMAP-Rule" id="MF_00037"/>
    </source>
</evidence>
<dbReference type="EC" id="1.3.1.98" evidence="5 19"/>
<dbReference type="SUPFAM" id="SSF56194">
    <property type="entry name" value="Uridine diphospho-N-Acetylenolpyruvylglucosamine reductase, MurB, C-terminal domain"/>
    <property type="match status" value="1"/>
</dbReference>
<evidence type="ECO:0000256" key="18">
    <source>
        <dbReference type="ARBA" id="ARBA00048914"/>
    </source>
</evidence>
<dbReference type="InterPro" id="IPR036318">
    <property type="entry name" value="FAD-bd_PCMH-like_sf"/>
</dbReference>
<dbReference type="Gene3D" id="3.90.78.10">
    <property type="entry name" value="UDP-N-acetylenolpyruvoylglucosamine reductase, C-terminal domain"/>
    <property type="match status" value="1"/>
</dbReference>
<feature type="active site" evidence="19">
    <location>
        <position position="163"/>
    </location>
</feature>
<dbReference type="SUPFAM" id="SSF56176">
    <property type="entry name" value="FAD-binding/transporter-associated domain-like"/>
    <property type="match status" value="1"/>
</dbReference>
<sequence>MTFQVEENVPLAPLTTFGVGGRARWFARATSEADVAEAVNWAAARGVPLFVLGGGSNLLVADEGFKGLVLRMEIGGIEAVGGGRFVVGAGVEWDEFVTRVVSAGFAGVECMAGIPGSVGGTPVQNVGAYGQEVAEVIDAVRVFDREKLIFVWLDNKDCGFRYRESRFNIDEPGRFVVTSVRFQLKQGGAPNLKYADLRKRFGLDVNPEAAKPSLQEVAVAVREIRASKGMLHSPNDADSRSAGSFFKNPIVSDSLVGSIAQAASVATENVPRWPAGAGLVKLPAAWLLERAGFVKGFGSGRVGVSTKHTLALVNRGEASFADVEQMQAEIVAKVEALFGVRLVREPVKLG</sequence>
<keyword evidence="7 19" id="KW-0963">Cytoplasm</keyword>
<evidence type="ECO:0000256" key="9">
    <source>
        <dbReference type="ARBA" id="ARBA00022630"/>
    </source>
</evidence>
<dbReference type="EMBL" id="JBHSWI010000001">
    <property type="protein sequence ID" value="MFC6647481.1"/>
    <property type="molecule type" value="Genomic_DNA"/>
</dbReference>
<keyword evidence="8 19" id="KW-0132">Cell division</keyword>
<dbReference type="NCBIfam" id="NF010478">
    <property type="entry name" value="PRK13903.1"/>
    <property type="match status" value="1"/>
</dbReference>
<dbReference type="PANTHER" id="PTHR21071">
    <property type="entry name" value="UDP-N-ACETYLENOLPYRUVOYLGLUCOSAMINE REDUCTASE"/>
    <property type="match status" value="1"/>
</dbReference>
<proteinExistence type="inferred from homology"/>
<keyword evidence="15 19" id="KW-0131">Cell cycle</keyword>
<evidence type="ECO:0000256" key="4">
    <source>
        <dbReference type="ARBA" id="ARBA00004752"/>
    </source>
</evidence>
<keyword evidence="22" id="KW-1185">Reference proteome</keyword>
<dbReference type="PANTHER" id="PTHR21071:SF4">
    <property type="entry name" value="UDP-N-ACETYLENOLPYRUVOYLGLUCOSAMINE REDUCTASE"/>
    <property type="match status" value="1"/>
</dbReference>
<protein>
    <recommendedName>
        <fullName evidence="6 19">UDP-N-acetylenolpyruvoylglucosamine reductase</fullName>
        <ecNumber evidence="5 19">1.3.1.98</ecNumber>
    </recommendedName>
    <alternativeName>
        <fullName evidence="17 19">UDP-N-acetylmuramate dehydrogenase</fullName>
    </alternativeName>
</protein>
<dbReference type="Pfam" id="PF02873">
    <property type="entry name" value="MurB_C"/>
    <property type="match status" value="1"/>
</dbReference>
<keyword evidence="11 19" id="KW-0521">NADP</keyword>
<comment type="catalytic activity">
    <reaction evidence="18 19">
        <text>UDP-N-acetyl-alpha-D-muramate + NADP(+) = UDP-N-acetyl-3-O-(1-carboxyvinyl)-alpha-D-glucosamine + NADPH + H(+)</text>
        <dbReference type="Rhea" id="RHEA:12248"/>
        <dbReference type="ChEBI" id="CHEBI:15378"/>
        <dbReference type="ChEBI" id="CHEBI:57783"/>
        <dbReference type="ChEBI" id="CHEBI:58349"/>
        <dbReference type="ChEBI" id="CHEBI:68483"/>
        <dbReference type="ChEBI" id="CHEBI:70757"/>
        <dbReference type="EC" id="1.3.1.98"/>
    </reaction>
</comment>
<keyword evidence="9 19" id="KW-0285">Flavoprotein</keyword>
<comment type="function">
    <text evidence="2 19">Cell wall formation.</text>
</comment>
<dbReference type="InterPro" id="IPR036635">
    <property type="entry name" value="MurB_C_sf"/>
</dbReference>
<comment type="cofactor">
    <cofactor evidence="1 19">
        <name>FAD</name>
        <dbReference type="ChEBI" id="CHEBI:57692"/>
    </cofactor>
</comment>
<dbReference type="NCBIfam" id="TIGR00179">
    <property type="entry name" value="murB"/>
    <property type="match status" value="1"/>
</dbReference>
<dbReference type="Proteomes" id="UP001596391">
    <property type="component" value="Unassembled WGS sequence"/>
</dbReference>
<accession>A0ABW1ZED9</accession>
<dbReference type="GO" id="GO:0008762">
    <property type="term" value="F:UDP-N-acetylmuramate dehydrogenase activity"/>
    <property type="evidence" value="ECO:0007669"/>
    <property type="project" value="UniProtKB-EC"/>
</dbReference>
<name>A0ABW1ZED9_9BACT</name>
<dbReference type="Pfam" id="PF01565">
    <property type="entry name" value="FAD_binding_4"/>
    <property type="match status" value="1"/>
</dbReference>
<feature type="domain" description="FAD-binding PCMH-type" evidence="20">
    <location>
        <begin position="18"/>
        <end position="187"/>
    </location>
</feature>
<keyword evidence="12 19" id="KW-0133">Cell shape</keyword>
<evidence type="ECO:0000256" key="13">
    <source>
        <dbReference type="ARBA" id="ARBA00022984"/>
    </source>
</evidence>
<evidence type="ECO:0000256" key="2">
    <source>
        <dbReference type="ARBA" id="ARBA00003921"/>
    </source>
</evidence>
<evidence type="ECO:0000259" key="20">
    <source>
        <dbReference type="PROSITE" id="PS51387"/>
    </source>
</evidence>
<gene>
    <name evidence="19" type="primary">murB</name>
    <name evidence="21" type="ORF">ACFQBQ_18270</name>
</gene>
<evidence type="ECO:0000256" key="6">
    <source>
        <dbReference type="ARBA" id="ARBA00015188"/>
    </source>
</evidence>
<evidence type="ECO:0000256" key="17">
    <source>
        <dbReference type="ARBA" id="ARBA00031026"/>
    </source>
</evidence>
<evidence type="ECO:0000313" key="21">
    <source>
        <dbReference type="EMBL" id="MFC6647481.1"/>
    </source>
</evidence>
<feature type="active site" evidence="19">
    <location>
        <position position="345"/>
    </location>
</feature>
<dbReference type="InterPro" id="IPR016169">
    <property type="entry name" value="FAD-bd_PCMH_sub2"/>
</dbReference>
<keyword evidence="13 19" id="KW-0573">Peptidoglycan synthesis</keyword>
<evidence type="ECO:0000256" key="15">
    <source>
        <dbReference type="ARBA" id="ARBA00023306"/>
    </source>
</evidence>
<dbReference type="InterPro" id="IPR006094">
    <property type="entry name" value="Oxid_FAD_bind_N"/>
</dbReference>
<evidence type="ECO:0000256" key="1">
    <source>
        <dbReference type="ARBA" id="ARBA00001974"/>
    </source>
</evidence>